<proteinExistence type="predicted"/>
<keyword evidence="1" id="KW-1133">Transmembrane helix</keyword>
<sequence>MLHCGVVSPGCASESPSVGPVSSRAIVLLGVLHLERFLRCSVFCASRAGAGVVCCALSGLRFLACGFWQASCGESFLLAVVLLWLLVHLCLWHGAFRLWDTCASLSLVVVPILLWGGYFSSSRKVWVRPSGGGGRRSVCCGSSASVLSLWFCLSRGLSVGLVTATVCSVGFCWRQSELLTGVSRVAIGNRVLCRVLLATEWVADWLVPTTRSVGGCSRVVFGWLFPLFGPGLASLDTDGVVVPSGRPFVWLELLTQRGGPSRFGCRALKAQAGYPFPLSLLFFPFPSSPAMGRLPSGDPGVVAPAARGGALERRRGARRRWPCVVKGPSWVWFFV</sequence>
<keyword evidence="1" id="KW-0472">Membrane</keyword>
<reference evidence="2" key="1">
    <citation type="submission" date="2017-07" db="EMBL/GenBank/DDBJ databases">
        <title>Taro Niue Genome Assembly and Annotation.</title>
        <authorList>
            <person name="Atibalentja N."/>
            <person name="Keating K."/>
            <person name="Fields C.J."/>
        </authorList>
    </citation>
    <scope>NUCLEOTIDE SEQUENCE</scope>
    <source>
        <strain evidence="2">Niue_2</strain>
        <tissue evidence="2">Leaf</tissue>
    </source>
</reference>
<comment type="caution">
    <text evidence="2">The sequence shown here is derived from an EMBL/GenBank/DDBJ whole genome shotgun (WGS) entry which is preliminary data.</text>
</comment>
<feature type="transmembrane region" description="Helical" evidence="1">
    <location>
        <begin position="76"/>
        <end position="95"/>
    </location>
</feature>
<dbReference type="AlphaFoldDB" id="A0A843V4R9"/>
<keyword evidence="3" id="KW-1185">Reference proteome</keyword>
<evidence type="ECO:0000313" key="3">
    <source>
        <dbReference type="Proteomes" id="UP000652761"/>
    </source>
</evidence>
<gene>
    <name evidence="2" type="ORF">Taro_021228</name>
</gene>
<name>A0A843V4R9_COLES</name>
<dbReference type="Proteomes" id="UP000652761">
    <property type="component" value="Unassembled WGS sequence"/>
</dbReference>
<protein>
    <submittedName>
        <fullName evidence="2">Uncharacterized protein</fullName>
    </submittedName>
</protein>
<feature type="transmembrane region" description="Helical" evidence="1">
    <location>
        <begin position="102"/>
        <end position="120"/>
    </location>
</feature>
<keyword evidence="1" id="KW-0812">Transmembrane</keyword>
<evidence type="ECO:0000256" key="1">
    <source>
        <dbReference type="SAM" id="Phobius"/>
    </source>
</evidence>
<dbReference type="EMBL" id="NMUH01001077">
    <property type="protein sequence ID" value="MQL88664.1"/>
    <property type="molecule type" value="Genomic_DNA"/>
</dbReference>
<evidence type="ECO:0000313" key="2">
    <source>
        <dbReference type="EMBL" id="MQL88664.1"/>
    </source>
</evidence>
<accession>A0A843V4R9</accession>
<organism evidence="2 3">
    <name type="scientific">Colocasia esculenta</name>
    <name type="common">Wild taro</name>
    <name type="synonym">Arum esculentum</name>
    <dbReference type="NCBI Taxonomy" id="4460"/>
    <lineage>
        <taxon>Eukaryota</taxon>
        <taxon>Viridiplantae</taxon>
        <taxon>Streptophyta</taxon>
        <taxon>Embryophyta</taxon>
        <taxon>Tracheophyta</taxon>
        <taxon>Spermatophyta</taxon>
        <taxon>Magnoliopsida</taxon>
        <taxon>Liliopsida</taxon>
        <taxon>Araceae</taxon>
        <taxon>Aroideae</taxon>
        <taxon>Colocasieae</taxon>
        <taxon>Colocasia</taxon>
    </lineage>
</organism>